<comment type="subunit">
    <text evidence="13">Homodimer.</text>
</comment>
<evidence type="ECO:0000259" key="15">
    <source>
        <dbReference type="Pfam" id="PF08545"/>
    </source>
</evidence>
<gene>
    <name evidence="13" type="primary">fabH</name>
    <name evidence="16" type="ORF">H4317_10790</name>
</gene>
<dbReference type="InterPro" id="IPR013747">
    <property type="entry name" value="ACP_syn_III_C"/>
</dbReference>
<evidence type="ECO:0000256" key="13">
    <source>
        <dbReference type="HAMAP-Rule" id="MF_01815"/>
    </source>
</evidence>
<keyword evidence="9 13" id="KW-0275">Fatty acid biosynthesis</keyword>
<keyword evidence="5 13" id="KW-0444">Lipid biosynthesis</keyword>
<dbReference type="EMBL" id="CP060202">
    <property type="protein sequence ID" value="QNH60683.1"/>
    <property type="molecule type" value="Genomic_DNA"/>
</dbReference>
<dbReference type="InterPro" id="IPR004655">
    <property type="entry name" value="FabH"/>
</dbReference>
<comment type="function">
    <text evidence="13">Catalyzes the condensation reaction of fatty acid synthesis by the addition to an acyl acceptor of two carbons from malonyl-ACP. Catalyzes the first condensation reaction which initiates fatty acid synthesis and may therefore play a role in governing the total rate of fatty acid production. Possesses both acetoacetyl-ACP synthase and acetyl transacylase activities. Its substrate specificity determines the biosynthesis of branched-chain and/or straight-chain of fatty acids.</text>
</comment>
<dbReference type="InterPro" id="IPR013751">
    <property type="entry name" value="ACP_syn_III_N"/>
</dbReference>
<comment type="domain">
    <text evidence="13">The last Arg residue of the ACP-binding site is essential for the weak association between ACP/AcpP and FabH.</text>
</comment>
<feature type="active site" evidence="13">
    <location>
        <position position="255"/>
    </location>
</feature>
<keyword evidence="4 13" id="KW-0963">Cytoplasm</keyword>
<dbReference type="SUPFAM" id="SSF53901">
    <property type="entry name" value="Thiolase-like"/>
    <property type="match status" value="1"/>
</dbReference>
<evidence type="ECO:0000256" key="1">
    <source>
        <dbReference type="ARBA" id="ARBA00005194"/>
    </source>
</evidence>
<evidence type="ECO:0000313" key="17">
    <source>
        <dbReference type="Proteomes" id="UP000515489"/>
    </source>
</evidence>
<feature type="active site" evidence="13">
    <location>
        <position position="115"/>
    </location>
</feature>
<evidence type="ECO:0000256" key="10">
    <source>
        <dbReference type="ARBA" id="ARBA00023268"/>
    </source>
</evidence>
<feature type="active site" evidence="13">
    <location>
        <position position="285"/>
    </location>
</feature>
<accession>A0A7G7W2U0</accession>
<comment type="subcellular location">
    <subcellularLocation>
        <location evidence="13">Cytoplasm</location>
    </subcellularLocation>
</comment>
<keyword evidence="11 13" id="KW-0012">Acyltransferase</keyword>
<evidence type="ECO:0000259" key="14">
    <source>
        <dbReference type="Pfam" id="PF08541"/>
    </source>
</evidence>
<dbReference type="AlphaFoldDB" id="A0A7G7W2U0"/>
<dbReference type="Proteomes" id="UP000515489">
    <property type="component" value="Chromosome"/>
</dbReference>
<evidence type="ECO:0000256" key="4">
    <source>
        <dbReference type="ARBA" id="ARBA00022490"/>
    </source>
</evidence>
<dbReference type="FunFam" id="3.40.47.10:FF:000004">
    <property type="entry name" value="3-oxoacyl-[acyl-carrier-protein] synthase 3"/>
    <property type="match status" value="1"/>
</dbReference>
<evidence type="ECO:0000256" key="7">
    <source>
        <dbReference type="ARBA" id="ARBA00022832"/>
    </source>
</evidence>
<dbReference type="KEGG" id="hsk:H4317_10790"/>
<name>A0A7G7W2U0_9BACT</name>
<dbReference type="Pfam" id="PF08545">
    <property type="entry name" value="ACP_syn_III"/>
    <property type="match status" value="1"/>
</dbReference>
<dbReference type="NCBIfam" id="NF006829">
    <property type="entry name" value="PRK09352.1"/>
    <property type="match status" value="1"/>
</dbReference>
<dbReference type="Pfam" id="PF08541">
    <property type="entry name" value="ACP_syn_III_C"/>
    <property type="match status" value="1"/>
</dbReference>
<sequence length="337" mass="36463">MKITAAITGVGAYVPDYVLTNQELETLVDTTDEWITTRTGIKERRILKGENQGTSVMAIKAVQQLLEKTGTKAEEIDLLICSTTTPDLVFPATANIVSAAVGTTKAFSFDMQAACSGFLFALATGAQYIQTGTYRKVVVVGADKMSSIIDYTDRANCIIFGDGAGAVLLEPNTDGFGVLDQVLRSDGNGEQYLHQKAGGSRRPPSAETVANREHFVYQEGATVFKFAVTNMANVAAQVMERNHLTHDDVAWLVPHQANKRIIDATANRMGVGPEKVMLNIQRYGNTTNGTIPLCLADYESQLHKGDNLILAAFGGGFTWGSVYIKWAYDPKPDPQSA</sequence>
<dbReference type="GO" id="GO:0005737">
    <property type="term" value="C:cytoplasm"/>
    <property type="evidence" value="ECO:0007669"/>
    <property type="project" value="UniProtKB-SubCell"/>
</dbReference>
<dbReference type="GO" id="GO:0044550">
    <property type="term" value="P:secondary metabolite biosynthetic process"/>
    <property type="evidence" value="ECO:0007669"/>
    <property type="project" value="TreeGrafter"/>
</dbReference>
<dbReference type="InterPro" id="IPR016039">
    <property type="entry name" value="Thiolase-like"/>
</dbReference>
<evidence type="ECO:0000256" key="2">
    <source>
        <dbReference type="ARBA" id="ARBA00008642"/>
    </source>
</evidence>
<dbReference type="PANTHER" id="PTHR34069:SF2">
    <property type="entry name" value="BETA-KETOACYL-[ACYL-CARRIER-PROTEIN] SYNTHASE III"/>
    <property type="match status" value="1"/>
</dbReference>
<dbReference type="NCBIfam" id="TIGR00747">
    <property type="entry name" value="fabH"/>
    <property type="match status" value="1"/>
</dbReference>
<dbReference type="CDD" id="cd00830">
    <property type="entry name" value="KAS_III"/>
    <property type="match status" value="1"/>
</dbReference>
<dbReference type="GO" id="GO:0006633">
    <property type="term" value="P:fatty acid biosynthetic process"/>
    <property type="evidence" value="ECO:0007669"/>
    <property type="project" value="UniProtKB-UniRule"/>
</dbReference>
<dbReference type="PANTHER" id="PTHR34069">
    <property type="entry name" value="3-OXOACYL-[ACYL-CARRIER-PROTEIN] SYNTHASE 3"/>
    <property type="match status" value="1"/>
</dbReference>
<dbReference type="EC" id="2.3.1.180" evidence="3 13"/>
<evidence type="ECO:0000256" key="11">
    <source>
        <dbReference type="ARBA" id="ARBA00023315"/>
    </source>
</evidence>
<keyword evidence="8 13" id="KW-0443">Lipid metabolism</keyword>
<dbReference type="RefSeq" id="WP_185886542.1">
    <property type="nucleotide sequence ID" value="NZ_CP060202.1"/>
</dbReference>
<protein>
    <recommendedName>
        <fullName evidence="3 13">Beta-ketoacyl-[acyl-carrier-protein] synthase III</fullName>
        <shortName evidence="13">Beta-ketoacyl-ACP synthase III</shortName>
        <shortName evidence="13">KAS III</shortName>
        <ecNumber evidence="3 13">2.3.1.180</ecNumber>
    </recommendedName>
    <alternativeName>
        <fullName evidence="13">3-oxoacyl-[acyl-carrier-protein] synthase 3</fullName>
    </alternativeName>
    <alternativeName>
        <fullName evidence="13">3-oxoacyl-[acyl-carrier-protein] synthase III</fullName>
    </alternativeName>
</protein>
<evidence type="ECO:0000256" key="5">
    <source>
        <dbReference type="ARBA" id="ARBA00022516"/>
    </source>
</evidence>
<reference evidence="16 17" key="1">
    <citation type="submission" date="2020-08" db="EMBL/GenBank/DDBJ databases">
        <title>Hymenobacter sp. S2-20-2 genome sequencing.</title>
        <authorList>
            <person name="Jin L."/>
        </authorList>
    </citation>
    <scope>NUCLEOTIDE SEQUENCE [LARGE SCALE GENOMIC DNA]</scope>
    <source>
        <strain evidence="16 17">S2-20-2</strain>
    </source>
</reference>
<evidence type="ECO:0000256" key="3">
    <source>
        <dbReference type="ARBA" id="ARBA00012333"/>
    </source>
</evidence>
<keyword evidence="10 13" id="KW-0511">Multifunctional enzyme</keyword>
<evidence type="ECO:0000313" key="16">
    <source>
        <dbReference type="EMBL" id="QNH60683.1"/>
    </source>
</evidence>
<evidence type="ECO:0000256" key="6">
    <source>
        <dbReference type="ARBA" id="ARBA00022679"/>
    </source>
</evidence>
<comment type="catalytic activity">
    <reaction evidence="12">
        <text>malonyl-[ACP] + acetyl-CoA + H(+) = 3-oxobutanoyl-[ACP] + CO2 + CoA</text>
        <dbReference type="Rhea" id="RHEA:12080"/>
        <dbReference type="Rhea" id="RHEA-COMP:9623"/>
        <dbReference type="Rhea" id="RHEA-COMP:9625"/>
        <dbReference type="ChEBI" id="CHEBI:15378"/>
        <dbReference type="ChEBI" id="CHEBI:16526"/>
        <dbReference type="ChEBI" id="CHEBI:57287"/>
        <dbReference type="ChEBI" id="CHEBI:57288"/>
        <dbReference type="ChEBI" id="CHEBI:78449"/>
        <dbReference type="ChEBI" id="CHEBI:78450"/>
        <dbReference type="EC" id="2.3.1.180"/>
    </reaction>
    <physiologicalReaction direction="left-to-right" evidence="12">
        <dbReference type="Rhea" id="RHEA:12081"/>
    </physiologicalReaction>
</comment>
<proteinExistence type="inferred from homology"/>
<dbReference type="GO" id="GO:0033818">
    <property type="term" value="F:beta-ketoacyl-acyl-carrier-protein synthase III activity"/>
    <property type="evidence" value="ECO:0007669"/>
    <property type="project" value="UniProtKB-UniRule"/>
</dbReference>
<feature type="domain" description="Beta-ketoacyl-[acyl-carrier-protein] synthase III N-terminal" evidence="15">
    <location>
        <begin position="109"/>
        <end position="187"/>
    </location>
</feature>
<comment type="similarity">
    <text evidence="2 13">Belongs to the thiolase-like superfamily. FabH family.</text>
</comment>
<evidence type="ECO:0000256" key="12">
    <source>
        <dbReference type="ARBA" id="ARBA00051096"/>
    </source>
</evidence>
<feature type="region of interest" description="ACP-binding" evidence="13">
    <location>
        <begin position="256"/>
        <end position="260"/>
    </location>
</feature>
<evidence type="ECO:0000256" key="8">
    <source>
        <dbReference type="ARBA" id="ARBA00023098"/>
    </source>
</evidence>
<dbReference type="HAMAP" id="MF_01815">
    <property type="entry name" value="FabH"/>
    <property type="match status" value="1"/>
</dbReference>
<dbReference type="Gene3D" id="3.40.47.10">
    <property type="match status" value="1"/>
</dbReference>
<keyword evidence="7 13" id="KW-0276">Fatty acid metabolism</keyword>
<feature type="domain" description="Beta-ketoacyl-[acyl-carrier-protein] synthase III C-terminal" evidence="14">
    <location>
        <begin position="239"/>
        <end position="326"/>
    </location>
</feature>
<evidence type="ECO:0000256" key="9">
    <source>
        <dbReference type="ARBA" id="ARBA00023160"/>
    </source>
</evidence>
<organism evidence="16 17">
    <name type="scientific">Hymenobacter sediminicola</name>
    <dbReference type="NCBI Taxonomy" id="2761579"/>
    <lineage>
        <taxon>Bacteria</taxon>
        <taxon>Pseudomonadati</taxon>
        <taxon>Bacteroidota</taxon>
        <taxon>Cytophagia</taxon>
        <taxon>Cytophagales</taxon>
        <taxon>Hymenobacteraceae</taxon>
        <taxon>Hymenobacter</taxon>
    </lineage>
</organism>
<keyword evidence="6 13" id="KW-0808">Transferase</keyword>
<keyword evidence="17" id="KW-1185">Reference proteome</keyword>
<dbReference type="GO" id="GO:0004315">
    <property type="term" value="F:3-oxoacyl-[acyl-carrier-protein] synthase activity"/>
    <property type="evidence" value="ECO:0007669"/>
    <property type="project" value="InterPro"/>
</dbReference>
<dbReference type="UniPathway" id="UPA00094"/>
<comment type="pathway">
    <text evidence="1 13">Lipid metabolism; fatty acid biosynthesis.</text>
</comment>